<dbReference type="OrthoDB" id="10679863at2759"/>
<dbReference type="AlphaFoldDB" id="A0A0L0VK45"/>
<organism evidence="2 3">
    <name type="scientific">Puccinia striiformis f. sp. tritici PST-78</name>
    <dbReference type="NCBI Taxonomy" id="1165861"/>
    <lineage>
        <taxon>Eukaryota</taxon>
        <taxon>Fungi</taxon>
        <taxon>Dikarya</taxon>
        <taxon>Basidiomycota</taxon>
        <taxon>Pucciniomycotina</taxon>
        <taxon>Pucciniomycetes</taxon>
        <taxon>Pucciniales</taxon>
        <taxon>Pucciniaceae</taxon>
        <taxon>Puccinia</taxon>
    </lineage>
</organism>
<evidence type="ECO:0000313" key="3">
    <source>
        <dbReference type="Proteomes" id="UP000054564"/>
    </source>
</evidence>
<keyword evidence="3" id="KW-1185">Reference proteome</keyword>
<feature type="compositionally biased region" description="Polar residues" evidence="1">
    <location>
        <begin position="80"/>
        <end position="90"/>
    </location>
</feature>
<feature type="region of interest" description="Disordered" evidence="1">
    <location>
        <begin position="190"/>
        <end position="245"/>
    </location>
</feature>
<name>A0A0L0VK45_9BASI</name>
<feature type="region of interest" description="Disordered" evidence="1">
    <location>
        <begin position="20"/>
        <end position="90"/>
    </location>
</feature>
<protein>
    <submittedName>
        <fullName evidence="2">Uncharacterized protein</fullName>
    </submittedName>
</protein>
<gene>
    <name evidence="2" type="ORF">PSTG_07137</name>
</gene>
<evidence type="ECO:0000313" key="2">
    <source>
        <dbReference type="EMBL" id="KNE99643.1"/>
    </source>
</evidence>
<accession>A0A0L0VK45</accession>
<comment type="caution">
    <text evidence="2">The sequence shown here is derived from an EMBL/GenBank/DDBJ whole genome shotgun (WGS) entry which is preliminary data.</text>
</comment>
<sequence length="433" mass="48046">MEVNSRATSLALRLGISTPVPLPVDCLTVPPTDQSSTDSREVTTGPETTYPSNQAPIVNKKQLEIREDQQPSSHERSPGSGKSQAKSSSRVLSYKEMMDVCENWLAEAEMDIMFPKKQAPTPANIRLTRYFTPSVPYIQQPSGSSCSKGLVSLQLQQTSSTPASTSSATASYPLPCSTPAPARWKLGEIQEEKDESPTTRQHCQSLGGGQRLLESRENLGENAKSSRKDEYSKQESSKSTPSPVDSYINLSYNPALIQLSDASQKEFLLSNINNRLVHDNPFLIEDKLQKLFSTFLSDSSGTIDAFPGTLLEACVEKLSSTIKSSILDLIKSEITLMLLNNILSHLRGLGGEKKSSLDICQTEPLKDLINEKVDCLQDIITINDGQQKTDMDIMRREMLEMEHRFFNNFSSITNQINDLNNNENNRFDKLKGD</sequence>
<dbReference type="Proteomes" id="UP000054564">
    <property type="component" value="Unassembled WGS sequence"/>
</dbReference>
<feature type="compositionally biased region" description="Polar residues" evidence="1">
    <location>
        <begin position="45"/>
        <end position="56"/>
    </location>
</feature>
<reference evidence="3" key="1">
    <citation type="submission" date="2014-03" db="EMBL/GenBank/DDBJ databases">
        <title>The Genome Sequence of Puccinia striiformis f. sp. tritici PST-78.</title>
        <authorList>
            <consortium name="The Broad Institute Genome Sequencing Platform"/>
            <person name="Cuomo C."/>
            <person name="Hulbert S."/>
            <person name="Chen X."/>
            <person name="Walker B."/>
            <person name="Young S.K."/>
            <person name="Zeng Q."/>
            <person name="Gargeya S."/>
            <person name="Fitzgerald M."/>
            <person name="Haas B."/>
            <person name="Abouelleil A."/>
            <person name="Alvarado L."/>
            <person name="Arachchi H.M."/>
            <person name="Berlin A.M."/>
            <person name="Chapman S.B."/>
            <person name="Goldberg J."/>
            <person name="Griggs A."/>
            <person name="Gujja S."/>
            <person name="Hansen M."/>
            <person name="Howarth C."/>
            <person name="Imamovic A."/>
            <person name="Larimer J."/>
            <person name="McCowan C."/>
            <person name="Montmayeur A."/>
            <person name="Murphy C."/>
            <person name="Neiman D."/>
            <person name="Pearson M."/>
            <person name="Priest M."/>
            <person name="Roberts A."/>
            <person name="Saif S."/>
            <person name="Shea T."/>
            <person name="Sisk P."/>
            <person name="Sykes S."/>
            <person name="Wortman J."/>
            <person name="Nusbaum C."/>
            <person name="Birren B."/>
        </authorList>
    </citation>
    <scope>NUCLEOTIDE SEQUENCE [LARGE SCALE GENOMIC DNA]</scope>
    <source>
        <strain evidence="3">race PST-78</strain>
    </source>
</reference>
<feature type="compositionally biased region" description="Basic and acidic residues" evidence="1">
    <location>
        <begin position="61"/>
        <end position="77"/>
    </location>
</feature>
<dbReference type="EMBL" id="AJIL01000044">
    <property type="protein sequence ID" value="KNE99643.1"/>
    <property type="molecule type" value="Genomic_DNA"/>
</dbReference>
<evidence type="ECO:0000256" key="1">
    <source>
        <dbReference type="SAM" id="MobiDB-lite"/>
    </source>
</evidence>
<proteinExistence type="predicted"/>
<feature type="compositionally biased region" description="Basic and acidic residues" evidence="1">
    <location>
        <begin position="213"/>
        <end position="236"/>
    </location>
</feature>